<keyword evidence="3" id="KW-1185">Reference proteome</keyword>
<reference evidence="2 3" key="1">
    <citation type="submission" date="2018-10" db="EMBL/GenBank/DDBJ databases">
        <title>Genome assembly for a Yunnan-Guizhou Plateau 3E fish, Anabarilius grahami (Regan), and its evolutionary and genetic applications.</title>
        <authorList>
            <person name="Jiang W."/>
        </authorList>
    </citation>
    <scope>NUCLEOTIDE SEQUENCE [LARGE SCALE GENOMIC DNA]</scope>
    <source>
        <strain evidence="2">AG-KIZ</strain>
        <tissue evidence="2">Muscle</tissue>
    </source>
</reference>
<dbReference type="EMBL" id="RJVU01016178">
    <property type="protein sequence ID" value="ROL52373.1"/>
    <property type="molecule type" value="Genomic_DNA"/>
</dbReference>
<gene>
    <name evidence="2" type="ORF">DPX16_6602</name>
</gene>
<protein>
    <submittedName>
        <fullName evidence="2">Uncharacterized protein</fullName>
    </submittedName>
</protein>
<accession>A0A3N0Z2A5</accession>
<sequence>MAGGQAKKEKESKMSAQLRMETLFRDQLWWLFALVIIIFIIFICFMLRKRIFR</sequence>
<dbReference type="AlphaFoldDB" id="A0A3N0Z2A5"/>
<proteinExistence type="predicted"/>
<name>A0A3N0Z2A5_ANAGA</name>
<evidence type="ECO:0000313" key="2">
    <source>
        <dbReference type="EMBL" id="ROL52373.1"/>
    </source>
</evidence>
<organism evidence="2 3">
    <name type="scientific">Anabarilius grahami</name>
    <name type="common">Kanglang fish</name>
    <name type="synonym">Barilius grahami</name>
    <dbReference type="NCBI Taxonomy" id="495550"/>
    <lineage>
        <taxon>Eukaryota</taxon>
        <taxon>Metazoa</taxon>
        <taxon>Chordata</taxon>
        <taxon>Craniata</taxon>
        <taxon>Vertebrata</taxon>
        <taxon>Euteleostomi</taxon>
        <taxon>Actinopterygii</taxon>
        <taxon>Neopterygii</taxon>
        <taxon>Teleostei</taxon>
        <taxon>Ostariophysi</taxon>
        <taxon>Cypriniformes</taxon>
        <taxon>Xenocyprididae</taxon>
        <taxon>Xenocypridinae</taxon>
        <taxon>Xenocypridinae incertae sedis</taxon>
        <taxon>Anabarilius</taxon>
    </lineage>
</organism>
<evidence type="ECO:0000313" key="3">
    <source>
        <dbReference type="Proteomes" id="UP000281406"/>
    </source>
</evidence>
<keyword evidence="1" id="KW-0812">Transmembrane</keyword>
<dbReference type="Proteomes" id="UP000281406">
    <property type="component" value="Unassembled WGS sequence"/>
</dbReference>
<feature type="transmembrane region" description="Helical" evidence="1">
    <location>
        <begin position="28"/>
        <end position="47"/>
    </location>
</feature>
<keyword evidence="1" id="KW-0472">Membrane</keyword>
<keyword evidence="1" id="KW-1133">Transmembrane helix</keyword>
<comment type="caution">
    <text evidence="2">The sequence shown here is derived from an EMBL/GenBank/DDBJ whole genome shotgun (WGS) entry which is preliminary data.</text>
</comment>
<evidence type="ECO:0000256" key="1">
    <source>
        <dbReference type="SAM" id="Phobius"/>
    </source>
</evidence>